<dbReference type="PANTHER" id="PTHR34203:SF15">
    <property type="entry name" value="SLL1173 PROTEIN"/>
    <property type="match status" value="1"/>
</dbReference>
<dbReference type="SUPFAM" id="SSF53335">
    <property type="entry name" value="S-adenosyl-L-methionine-dependent methyltransferases"/>
    <property type="match status" value="1"/>
</dbReference>
<dbReference type="InterPro" id="IPR052514">
    <property type="entry name" value="SAM-dependent_MTase"/>
</dbReference>
<proteinExistence type="predicted"/>
<evidence type="ECO:0000313" key="2">
    <source>
        <dbReference type="EMBL" id="CAH0991176.1"/>
    </source>
</evidence>
<dbReference type="Pfam" id="PF05050">
    <property type="entry name" value="Methyltransf_21"/>
    <property type="match status" value="1"/>
</dbReference>
<dbReference type="EMBL" id="CAKLPX010000001">
    <property type="protein sequence ID" value="CAH0991176.1"/>
    <property type="molecule type" value="Genomic_DNA"/>
</dbReference>
<evidence type="ECO:0000259" key="1">
    <source>
        <dbReference type="Pfam" id="PF05050"/>
    </source>
</evidence>
<gene>
    <name evidence="2" type="ORF">SIN8267_01278</name>
</gene>
<reference evidence="2" key="1">
    <citation type="submission" date="2021-12" db="EMBL/GenBank/DDBJ databases">
        <authorList>
            <person name="Rodrigo-Torres L."/>
            <person name="Arahal R. D."/>
            <person name="Lucena T."/>
        </authorList>
    </citation>
    <scope>NUCLEOTIDE SEQUENCE</scope>
    <source>
        <strain evidence="2">CECT 8267</strain>
    </source>
</reference>
<dbReference type="Gene3D" id="3.40.50.150">
    <property type="entry name" value="Vaccinia Virus protein VP39"/>
    <property type="match status" value="1"/>
</dbReference>
<name>A0ABM9ADC5_9GAMM</name>
<organism evidence="2 3">
    <name type="scientific">Sinobacterium norvegicum</name>
    <dbReference type="NCBI Taxonomy" id="1641715"/>
    <lineage>
        <taxon>Bacteria</taxon>
        <taxon>Pseudomonadati</taxon>
        <taxon>Pseudomonadota</taxon>
        <taxon>Gammaproteobacteria</taxon>
        <taxon>Cellvibrionales</taxon>
        <taxon>Spongiibacteraceae</taxon>
        <taxon>Sinobacterium</taxon>
    </lineage>
</organism>
<comment type="caution">
    <text evidence="2">The sequence shown here is derived from an EMBL/GenBank/DDBJ whole genome shotgun (WGS) entry which is preliminary data.</text>
</comment>
<dbReference type="Proteomes" id="UP000838100">
    <property type="component" value="Unassembled WGS sequence"/>
</dbReference>
<keyword evidence="3" id="KW-1185">Reference proteome</keyword>
<dbReference type="PANTHER" id="PTHR34203">
    <property type="entry name" value="METHYLTRANSFERASE, FKBM FAMILY PROTEIN"/>
    <property type="match status" value="1"/>
</dbReference>
<feature type="domain" description="Methyltransferase FkbM" evidence="1">
    <location>
        <begin position="70"/>
        <end position="231"/>
    </location>
</feature>
<dbReference type="InterPro" id="IPR006342">
    <property type="entry name" value="FkbM_mtfrase"/>
</dbReference>
<sequence length="244" mass="28013">MKFIYKLKRTLYRGFKRDRFRVINREGIDYLVNYKNSIDRKLIVDGGYEKEQIACLMQLANKHKCTIFYDIGANIGLYTLSLSRLPLLKKIVAFEPLPANICQFKANLLLNKLHDIVGLKAIGLSDYSGDIAFLGNTGNSTGRSRVKETNINVLDESKFEERVIQVDRLDNLEEVKGELIVIKIDVEGHELNALRGMENLLADNRCILQIESYDINFPEIDSYLTDKGYKIISNIGVDRYYSNF</sequence>
<dbReference type="InterPro" id="IPR029063">
    <property type="entry name" value="SAM-dependent_MTases_sf"/>
</dbReference>
<dbReference type="NCBIfam" id="TIGR01444">
    <property type="entry name" value="fkbM_fam"/>
    <property type="match status" value="1"/>
</dbReference>
<accession>A0ABM9ADC5</accession>
<dbReference type="RefSeq" id="WP_237443833.1">
    <property type="nucleotide sequence ID" value="NZ_CAKLPX010000001.1"/>
</dbReference>
<protein>
    <recommendedName>
        <fullName evidence="1">Methyltransferase FkbM domain-containing protein</fullName>
    </recommendedName>
</protein>
<evidence type="ECO:0000313" key="3">
    <source>
        <dbReference type="Proteomes" id="UP000838100"/>
    </source>
</evidence>